<comment type="caution">
    <text evidence="1">The sequence shown here is derived from an EMBL/GenBank/DDBJ whole genome shotgun (WGS) entry which is preliminary data.</text>
</comment>
<reference evidence="1" key="2">
    <citation type="journal article" date="2022" name="New Phytol.">
        <title>Evolutionary transition to the ectomycorrhizal habit in the genomes of a hyperdiverse lineage of mushroom-forming fungi.</title>
        <authorList>
            <person name="Looney B."/>
            <person name="Miyauchi S."/>
            <person name="Morin E."/>
            <person name="Drula E."/>
            <person name="Courty P.E."/>
            <person name="Kohler A."/>
            <person name="Kuo A."/>
            <person name="LaButti K."/>
            <person name="Pangilinan J."/>
            <person name="Lipzen A."/>
            <person name="Riley R."/>
            <person name="Andreopoulos W."/>
            <person name="He G."/>
            <person name="Johnson J."/>
            <person name="Nolan M."/>
            <person name="Tritt A."/>
            <person name="Barry K.W."/>
            <person name="Grigoriev I.V."/>
            <person name="Nagy L.G."/>
            <person name="Hibbett D."/>
            <person name="Henrissat B."/>
            <person name="Matheny P.B."/>
            <person name="Labbe J."/>
            <person name="Martin F.M."/>
        </authorList>
    </citation>
    <scope>NUCLEOTIDE SEQUENCE</scope>
    <source>
        <strain evidence="1">FP105234-sp</strain>
    </source>
</reference>
<accession>A0ACB8RU52</accession>
<organism evidence="1 2">
    <name type="scientific">Auriscalpium vulgare</name>
    <dbReference type="NCBI Taxonomy" id="40419"/>
    <lineage>
        <taxon>Eukaryota</taxon>
        <taxon>Fungi</taxon>
        <taxon>Dikarya</taxon>
        <taxon>Basidiomycota</taxon>
        <taxon>Agaricomycotina</taxon>
        <taxon>Agaricomycetes</taxon>
        <taxon>Russulales</taxon>
        <taxon>Auriscalpiaceae</taxon>
        <taxon>Auriscalpium</taxon>
    </lineage>
</organism>
<evidence type="ECO:0000313" key="1">
    <source>
        <dbReference type="EMBL" id="KAI0047382.1"/>
    </source>
</evidence>
<gene>
    <name evidence="1" type="ORF">FA95DRAFT_1606078</name>
</gene>
<sequence>MLIAFRDAVKGHRDALLVKGILHRDVSLFNIMFDKHARDGVLGRLIDFDLAKKFKDLFDKNATGGDLRTGTRMYQSVKVLSGDPNVFGVHDHMDDLESFFYVLVHLSTGFTDRGQIDAFALPPELRKWNNADADICADAKVAFMMVKLKIPMRHELITTFLPLIAELQQFFRPRVEAVSDASGTMPEPMPTKDWPPERHLEQAAEDYKAFLTIVDKHIAKIEKSPEYPSLRWAEQNQTMVDAAADWSDESARSASPTPSNASTVVGISRKRSQAFLEEDAASSVSSSGNGEINFAHDCDHPTVSAVEGRRNAELAGHRVNMGGVTALRAFLLERLQLMKCPLPGSWSEEVNSFVSEVDVLHGVPYTPLKENLLYDPYVKQSKQIARHFNLDGGVSVDNTSHVNIFVKNKLSVKPDLSFVDTTKRQDVKESDDEINYAHIRTIWDAKRDVYKITTPGLQLGMYARQILAEQPGRRFVITFAMSGTHMRLFIFDRCGVMYSDKVGVRAHPDIFVLAVLTYVATSPVIGMYPTIEEFTMSTASYWSGQLVVDGIKGVGHIRAYQDNLTRVSDVRADASRFLNDAACQMGGETTKMPDRIYCRQVLDRYTGNLSHAPDLFAMLVAFRDAVEGHRYALLKMDILHRDFQDLFDKNATAGDLRTGTRMYQSVKVLRGDPNTYGVRDHMDDLESFFYLLTHLSTVFTNYGNMDAFVLPSELQRWNSPDPHACALYKAGFMAYRVAVSIMPELLDVFFPLLSELQLFFRVLSLARHASGARHLSRRMRVKMSMPSMYVDGREW</sequence>
<dbReference type="EMBL" id="MU275905">
    <property type="protein sequence ID" value="KAI0047382.1"/>
    <property type="molecule type" value="Genomic_DNA"/>
</dbReference>
<dbReference type="Proteomes" id="UP000814033">
    <property type="component" value="Unassembled WGS sequence"/>
</dbReference>
<name>A0ACB8RU52_9AGAM</name>
<keyword evidence="2" id="KW-1185">Reference proteome</keyword>
<reference evidence="1" key="1">
    <citation type="submission" date="2021-02" db="EMBL/GenBank/DDBJ databases">
        <authorList>
            <consortium name="DOE Joint Genome Institute"/>
            <person name="Ahrendt S."/>
            <person name="Looney B.P."/>
            <person name="Miyauchi S."/>
            <person name="Morin E."/>
            <person name="Drula E."/>
            <person name="Courty P.E."/>
            <person name="Chicoki N."/>
            <person name="Fauchery L."/>
            <person name="Kohler A."/>
            <person name="Kuo A."/>
            <person name="Labutti K."/>
            <person name="Pangilinan J."/>
            <person name="Lipzen A."/>
            <person name="Riley R."/>
            <person name="Andreopoulos W."/>
            <person name="He G."/>
            <person name="Johnson J."/>
            <person name="Barry K.W."/>
            <person name="Grigoriev I.V."/>
            <person name="Nagy L."/>
            <person name="Hibbett D."/>
            <person name="Henrissat B."/>
            <person name="Matheny P.B."/>
            <person name="Labbe J."/>
            <person name="Martin F."/>
        </authorList>
    </citation>
    <scope>NUCLEOTIDE SEQUENCE</scope>
    <source>
        <strain evidence="1">FP105234-sp</strain>
    </source>
</reference>
<evidence type="ECO:0000313" key="2">
    <source>
        <dbReference type="Proteomes" id="UP000814033"/>
    </source>
</evidence>
<protein>
    <submittedName>
        <fullName evidence="1">Uncharacterized protein</fullName>
    </submittedName>
</protein>
<proteinExistence type="predicted"/>